<reference evidence="6" key="1">
    <citation type="journal article" date="2013" name="Appl. Environ. Microbiol.">
        <title>RubisCO Gene Clusters Found in a Metagenome Microarray from Acid Mine Drainage.</title>
        <authorList>
            <person name="Guo X."/>
            <person name="Yin H."/>
            <person name="Cong J."/>
            <person name="Dai Z."/>
            <person name="Liang Y."/>
            <person name="Liu X."/>
        </authorList>
    </citation>
    <scope>NUCLEOTIDE SEQUENCE</scope>
</reference>
<organism evidence="6">
    <name type="scientific">uncultured prokaryote</name>
    <dbReference type="NCBI Taxonomy" id="198431"/>
    <lineage>
        <taxon>unclassified sequences</taxon>
        <taxon>environmental samples</taxon>
    </lineage>
</organism>
<proteinExistence type="predicted"/>
<dbReference type="EMBL" id="JQ815896">
    <property type="protein sequence ID" value="AGE14144.1"/>
    <property type="molecule type" value="Genomic_DNA"/>
</dbReference>
<accession>M1GPB4</accession>
<dbReference type="GO" id="GO:0046872">
    <property type="term" value="F:metal ion binding"/>
    <property type="evidence" value="ECO:0007669"/>
    <property type="project" value="UniProtKB-KW"/>
</dbReference>
<keyword evidence="3" id="KW-0479">Metal-binding</keyword>
<protein>
    <recommendedName>
        <fullName evidence="7">DUF2309 domain-containing protein</fullName>
    </recommendedName>
</protein>
<keyword evidence="5" id="KW-0472">Membrane</keyword>
<evidence type="ECO:0000256" key="5">
    <source>
        <dbReference type="ARBA" id="ARBA00023136"/>
    </source>
</evidence>
<keyword evidence="4" id="KW-0862">Zinc</keyword>
<dbReference type="PANTHER" id="PTHR38344">
    <property type="entry name" value="UPF0753 PROTEIN AQ_863"/>
    <property type="match status" value="1"/>
</dbReference>
<name>M1GPB4_9ZZZZ</name>
<dbReference type="AlphaFoldDB" id="M1GPB4"/>
<keyword evidence="1" id="KW-0813">Transport</keyword>
<evidence type="ECO:0000256" key="1">
    <source>
        <dbReference type="ARBA" id="ARBA00022448"/>
    </source>
</evidence>
<sequence length="178" mass="19919">MRPEWALANNAAFIAAPRSRTAALHLAGRAFLHEYVWRQDAGFGVLELIMTAPMVVANWINMQYYASVVDNRRFGSGNKVLHNVAGGAIGVLEGNGGDLRTGLPLQSVRDGRNWMHEPLRLSVFIEAPQDPIDDVLSRHAVVRDLVEHGWLHLFRIADEGTVFLRRSDGLWLAAERDR</sequence>
<evidence type="ECO:0000256" key="3">
    <source>
        <dbReference type="ARBA" id="ARBA00022723"/>
    </source>
</evidence>
<dbReference type="InterPro" id="IPR018752">
    <property type="entry name" value="DabA"/>
</dbReference>
<dbReference type="PANTHER" id="PTHR38344:SF1">
    <property type="entry name" value="INORGANIC CARBON TRANSPORTER SUBUNIT DABA-RELATED"/>
    <property type="match status" value="1"/>
</dbReference>
<evidence type="ECO:0008006" key="7">
    <source>
        <dbReference type="Google" id="ProtNLM"/>
    </source>
</evidence>
<evidence type="ECO:0000256" key="4">
    <source>
        <dbReference type="ARBA" id="ARBA00022833"/>
    </source>
</evidence>
<keyword evidence="2" id="KW-1003">Cell membrane</keyword>
<dbReference type="Pfam" id="PF10070">
    <property type="entry name" value="DabA"/>
    <property type="match status" value="1"/>
</dbReference>
<evidence type="ECO:0000313" key="6">
    <source>
        <dbReference type="EMBL" id="AGE14144.1"/>
    </source>
</evidence>
<evidence type="ECO:0000256" key="2">
    <source>
        <dbReference type="ARBA" id="ARBA00022475"/>
    </source>
</evidence>